<dbReference type="Pfam" id="PF02771">
    <property type="entry name" value="Acyl-CoA_dh_N"/>
    <property type="match status" value="2"/>
</dbReference>
<dbReference type="SUPFAM" id="SSF47203">
    <property type="entry name" value="Acyl-CoA dehydrogenase C-terminal domain-like"/>
    <property type="match status" value="2"/>
</dbReference>
<accession>A0ABN1G878</accession>
<dbReference type="Pfam" id="PF00441">
    <property type="entry name" value="Acyl-CoA_dh_1"/>
    <property type="match status" value="2"/>
</dbReference>
<evidence type="ECO:0000259" key="7">
    <source>
        <dbReference type="Pfam" id="PF02770"/>
    </source>
</evidence>
<evidence type="ECO:0000259" key="6">
    <source>
        <dbReference type="Pfam" id="PF00441"/>
    </source>
</evidence>
<keyword evidence="10" id="KW-1185">Reference proteome</keyword>
<dbReference type="Gene3D" id="1.20.140.10">
    <property type="entry name" value="Butyryl-CoA Dehydrogenase, subunit A, domain 3"/>
    <property type="match status" value="2"/>
</dbReference>
<dbReference type="InterPro" id="IPR036250">
    <property type="entry name" value="AcylCo_DH-like_C"/>
</dbReference>
<evidence type="ECO:0000313" key="9">
    <source>
        <dbReference type="EMBL" id="GAA0606031.1"/>
    </source>
</evidence>
<name>A0ABN1G878_9ACTN</name>
<dbReference type="InterPro" id="IPR009075">
    <property type="entry name" value="AcylCo_DH/oxidase_C"/>
</dbReference>
<dbReference type="PANTHER" id="PTHR43292:SF4">
    <property type="entry name" value="ACYL-COA DEHYDROGENASE FADE34"/>
    <property type="match status" value="1"/>
</dbReference>
<feature type="domain" description="Acyl-CoA dehydrogenase/oxidase C-terminal" evidence="6">
    <location>
        <begin position="211"/>
        <end position="348"/>
    </location>
</feature>
<dbReference type="PANTHER" id="PTHR43292">
    <property type="entry name" value="ACYL-COA DEHYDROGENASE"/>
    <property type="match status" value="1"/>
</dbReference>
<keyword evidence="3" id="KW-0285">Flavoprotein</keyword>
<evidence type="ECO:0000256" key="1">
    <source>
        <dbReference type="ARBA" id="ARBA00001974"/>
    </source>
</evidence>
<dbReference type="Gene3D" id="2.40.110.10">
    <property type="entry name" value="Butyryl-CoA Dehydrogenase, subunit A, domain 2"/>
    <property type="match status" value="2"/>
</dbReference>
<feature type="domain" description="Acyl-CoA dehydrogenase/oxidase N-terminal" evidence="8">
    <location>
        <begin position="365"/>
        <end position="477"/>
    </location>
</feature>
<dbReference type="Pfam" id="PF02770">
    <property type="entry name" value="Acyl-CoA_dh_M"/>
    <property type="match status" value="1"/>
</dbReference>
<proteinExistence type="inferred from homology"/>
<dbReference type="Proteomes" id="UP001500957">
    <property type="component" value="Unassembled WGS sequence"/>
</dbReference>
<comment type="cofactor">
    <cofactor evidence="1">
        <name>FAD</name>
        <dbReference type="ChEBI" id="CHEBI:57692"/>
    </cofactor>
</comment>
<feature type="domain" description="Acyl-CoA dehydrogenase/oxidase N-terminal" evidence="8">
    <location>
        <begin position="5"/>
        <end position="96"/>
    </location>
</feature>
<dbReference type="InterPro" id="IPR009100">
    <property type="entry name" value="AcylCoA_DH/oxidase_NM_dom_sf"/>
</dbReference>
<keyword evidence="4" id="KW-0274">FAD</keyword>
<comment type="similarity">
    <text evidence="2">Belongs to the acyl-CoA dehydrogenase family.</text>
</comment>
<feature type="domain" description="Acyl-CoA dehydrogenase/oxidase C-terminal" evidence="6">
    <location>
        <begin position="587"/>
        <end position="738"/>
    </location>
</feature>
<evidence type="ECO:0000256" key="4">
    <source>
        <dbReference type="ARBA" id="ARBA00022827"/>
    </source>
</evidence>
<keyword evidence="5" id="KW-0560">Oxidoreductase</keyword>
<dbReference type="InterPro" id="IPR046373">
    <property type="entry name" value="Acyl-CoA_Oxase/DH_mid-dom_sf"/>
</dbReference>
<comment type="caution">
    <text evidence="9">The sequence shown here is derived from an EMBL/GenBank/DDBJ whole genome shotgun (WGS) entry which is preliminary data.</text>
</comment>
<feature type="domain" description="Acyl-CoA oxidase/dehydrogenase middle" evidence="7">
    <location>
        <begin position="481"/>
        <end position="574"/>
    </location>
</feature>
<dbReference type="Gene3D" id="1.10.540.10">
    <property type="entry name" value="Acyl-CoA dehydrogenase/oxidase, N-terminal domain"/>
    <property type="match status" value="2"/>
</dbReference>
<evidence type="ECO:0000313" key="10">
    <source>
        <dbReference type="Proteomes" id="UP001500957"/>
    </source>
</evidence>
<evidence type="ECO:0000256" key="3">
    <source>
        <dbReference type="ARBA" id="ARBA00022630"/>
    </source>
</evidence>
<sequence length="743" mass="77342">MTWPTEDEAALATEVARLLERTASREDLKAAVQPTDIRHDVAWKQLATQLGAAGLAVAEERGGAGADVGALAAVAEQIGKACAAVPFLSTAIATTALAAVDDTEVLPVVASGERSAVLAAPLDGSPVTVTAVGGTLTGSVDVVDAATADVLVVVAKAAGGLALFVVEASTVRRTPLHTLDLGRPQARVEFDGTRARELAADAKPALQAARQVARLLLAAENLGIADWCVQTAVEYAKTREQFGVKIGTFQAVKHLCAEMFFATEVARALLVSAVDLCRGDVRGPARTALNAAAVACAEAAAQATQGAVQVLGGIGFTWEHDAHLYFRRARANAVLTGSTATVKDALAELLIAGKGIAEPVRATSDDVAAIAERARAFFATHGHARGRDADEAAHVAAARAFRAALAEAGLAGVTVPTEYGGQGLSIAHDTAVALAARGMHTFEDVCGIGIGMCVPVLLTLGTEEQKRAYIGPLLRGEQIWCQLFSEPGAGSDVASLRTKAVRDGDDWVLTGQKVWTTYAHHADYGLVLARTDPDAPKHKGITMFVLDMKAPGITARPLRQMTGDAEFNEIFLDEVRVPNSAIVGELNGGWTAALVMLMNERVQIGRDPLSMSPPVNFAMLRDLIVERGLGEDATARTKLAEVFVLERGLQLLGHKVAASLKPGQDPGPFASISKMGAAQLARFTTQAAFDLGGNAAAAWSGDDPMAGVWSYSMLAAPALGIAGGTDQIQRSIVAERVLGLPKG</sequence>
<dbReference type="InterPro" id="IPR013786">
    <property type="entry name" value="AcylCoA_DH/ox_N"/>
</dbReference>
<reference evidence="9 10" key="1">
    <citation type="journal article" date="2019" name="Int. J. Syst. Evol. Microbiol.">
        <title>The Global Catalogue of Microorganisms (GCM) 10K type strain sequencing project: providing services to taxonomists for standard genome sequencing and annotation.</title>
        <authorList>
            <consortium name="The Broad Institute Genomics Platform"/>
            <consortium name="The Broad Institute Genome Sequencing Center for Infectious Disease"/>
            <person name="Wu L."/>
            <person name="Ma J."/>
        </authorList>
    </citation>
    <scope>NUCLEOTIDE SEQUENCE [LARGE SCALE GENOMIC DNA]</scope>
    <source>
        <strain evidence="9 10">JCM 10671</strain>
    </source>
</reference>
<dbReference type="EMBL" id="BAAAHE010000005">
    <property type="protein sequence ID" value="GAA0606031.1"/>
    <property type="molecule type" value="Genomic_DNA"/>
</dbReference>
<evidence type="ECO:0000259" key="8">
    <source>
        <dbReference type="Pfam" id="PF02771"/>
    </source>
</evidence>
<gene>
    <name evidence="9" type="ORF">GCM10009547_04940</name>
</gene>
<evidence type="ECO:0000256" key="2">
    <source>
        <dbReference type="ARBA" id="ARBA00009347"/>
    </source>
</evidence>
<dbReference type="SUPFAM" id="SSF56645">
    <property type="entry name" value="Acyl-CoA dehydrogenase NM domain-like"/>
    <property type="match status" value="2"/>
</dbReference>
<protein>
    <submittedName>
        <fullName evidence="9">Acyl-CoA dehydrogenase</fullName>
    </submittedName>
</protein>
<dbReference type="RefSeq" id="WP_344601225.1">
    <property type="nucleotide sequence ID" value="NZ_BAAAHE010000005.1"/>
</dbReference>
<dbReference type="InterPro" id="IPR037069">
    <property type="entry name" value="AcylCoA_DH/ox_N_sf"/>
</dbReference>
<organism evidence="9 10">
    <name type="scientific">Sporichthya brevicatena</name>
    <dbReference type="NCBI Taxonomy" id="171442"/>
    <lineage>
        <taxon>Bacteria</taxon>
        <taxon>Bacillati</taxon>
        <taxon>Actinomycetota</taxon>
        <taxon>Actinomycetes</taxon>
        <taxon>Sporichthyales</taxon>
        <taxon>Sporichthyaceae</taxon>
        <taxon>Sporichthya</taxon>
    </lineage>
</organism>
<evidence type="ECO:0000256" key="5">
    <source>
        <dbReference type="ARBA" id="ARBA00023002"/>
    </source>
</evidence>
<dbReference type="InterPro" id="IPR052161">
    <property type="entry name" value="Mycobact_Acyl-CoA_DH"/>
</dbReference>
<dbReference type="InterPro" id="IPR006091">
    <property type="entry name" value="Acyl-CoA_Oxase/DH_mid-dom"/>
</dbReference>